<feature type="region of interest" description="Disordered" evidence="16">
    <location>
        <begin position="591"/>
        <end position="611"/>
    </location>
</feature>
<feature type="compositionally biased region" description="Basic residues" evidence="16">
    <location>
        <begin position="222"/>
        <end position="234"/>
    </location>
</feature>
<dbReference type="InterPro" id="IPR013087">
    <property type="entry name" value="Znf_C2H2_type"/>
</dbReference>
<keyword evidence="11" id="KW-0238">DNA-binding</keyword>
<dbReference type="OrthoDB" id="9949647at2759"/>
<feature type="compositionally biased region" description="Basic and acidic residues" evidence="16">
    <location>
        <begin position="661"/>
        <end position="672"/>
    </location>
</feature>
<evidence type="ECO:0000259" key="17">
    <source>
        <dbReference type="PROSITE" id="PS50157"/>
    </source>
</evidence>
<keyword evidence="9" id="KW-0832">Ubl conjugation</keyword>
<dbReference type="AlphaFoldDB" id="A0A401PI71"/>
<protein>
    <recommendedName>
        <fullName evidence="14">Zinc finger protein 512</fullName>
    </recommendedName>
</protein>
<keyword evidence="5" id="KW-0479">Metal-binding</keyword>
<feature type="domain" description="C2H2-type" evidence="17">
    <location>
        <begin position="302"/>
        <end position="329"/>
    </location>
</feature>
<keyword evidence="10" id="KW-0805">Transcription regulation</keyword>
<sequence length="672" mass="76568">MSLLKFSAHTSTPVRAAPGGSVVCSHSLPRCGGVSRLRTPGILKFLVMAQKNKIHSDVDVSSKKLLKQKSKQKSKARGSKKAAGGGDNSSKGKDAEHLELQTSGPPEKEFEPRIQKIKITLGNEKANQYKSNFVTQDSQEESFSDASSSTSEDKVNGEDDGQLAIRKPRYWLEMKGMEAYVEKCKQKGKVDRKAMQKKRKIDNIDTDDESGRKERKLAVTNKHGKKRKSFKLHAKAQSPKSRNRSRYVRKDPPSYPAGSREELWYLEILEKGKITCPTCKAVMRKTVEGLKKHMANCKEEPFVCQHCGKQLKSLAGLKYHLMADHNNMPILKDGDVVDEQTDRERLRKVLRRMGRLKCLREDCGASFTSIMGYLYHLKKCGKEESELVKQLFKCPHCGKLYKSKAGLDYHLKSEHAPSPETTDDEAAEKESEPEVERTSSGRVRRSSAKLAAYHLHEIVADELAREWPRRKIQRDLVPDDDKLKYTRPGLPTFSHDVLRKWNHEMKTYKRVQCPNKDCGSNYTSVSGLKAHLGSCTRGEYVAGKYKCLLCVKEFSSESGVKYHINNVHFEDWFLPTSKAAKEFKPLVKFSKKQPKMSTKKKTSTKVGKKQNAQMLSMNEVSFFKKVHEPSKERDQYRFTDSEEEQDEQEKVGNWRLKRPSAKAELKTDRAKK</sequence>
<feature type="region of interest" description="Disordered" evidence="16">
    <location>
        <begin position="413"/>
        <end position="443"/>
    </location>
</feature>
<evidence type="ECO:0000256" key="1">
    <source>
        <dbReference type="ARBA" id="ARBA00003767"/>
    </source>
</evidence>
<dbReference type="Pfam" id="PF21367">
    <property type="entry name" value="ZNF512_zf-C2H2"/>
    <property type="match status" value="1"/>
</dbReference>
<feature type="domain" description="C2H2-type" evidence="17">
    <location>
        <begin position="392"/>
        <end position="420"/>
    </location>
</feature>
<keyword evidence="13" id="KW-0539">Nucleus</keyword>
<dbReference type="GO" id="GO:0008270">
    <property type="term" value="F:zinc ion binding"/>
    <property type="evidence" value="ECO:0007669"/>
    <property type="project" value="UniProtKB-KW"/>
</dbReference>
<dbReference type="Pfam" id="PF13894">
    <property type="entry name" value="zf-C2H2_4"/>
    <property type="match status" value="1"/>
</dbReference>
<dbReference type="Gene3D" id="3.30.160.60">
    <property type="entry name" value="Classic Zinc Finger"/>
    <property type="match status" value="3"/>
</dbReference>
<dbReference type="PROSITE" id="PS50157">
    <property type="entry name" value="ZINC_FINGER_C2H2_2"/>
    <property type="match status" value="3"/>
</dbReference>
<evidence type="ECO:0000256" key="14">
    <source>
        <dbReference type="ARBA" id="ARBA00039955"/>
    </source>
</evidence>
<evidence type="ECO:0000256" key="6">
    <source>
        <dbReference type="ARBA" id="ARBA00022737"/>
    </source>
</evidence>
<evidence type="ECO:0000256" key="9">
    <source>
        <dbReference type="ARBA" id="ARBA00022843"/>
    </source>
</evidence>
<evidence type="ECO:0000256" key="13">
    <source>
        <dbReference type="ARBA" id="ARBA00023242"/>
    </source>
</evidence>
<dbReference type="FunFam" id="3.30.160.60:FF:000270">
    <property type="entry name" value="Zinc finger protein 512"/>
    <property type="match status" value="1"/>
</dbReference>
<dbReference type="PROSITE" id="PS00028">
    <property type="entry name" value="ZINC_FINGER_C2H2_1"/>
    <property type="match status" value="3"/>
</dbReference>
<gene>
    <name evidence="18" type="ORF">scyTo_0002208</name>
</gene>
<evidence type="ECO:0000313" key="19">
    <source>
        <dbReference type="Proteomes" id="UP000288216"/>
    </source>
</evidence>
<dbReference type="STRING" id="75743.A0A401PI71"/>
<evidence type="ECO:0000256" key="4">
    <source>
        <dbReference type="ARBA" id="ARBA00022499"/>
    </source>
</evidence>
<accession>A0A401PI71</accession>
<evidence type="ECO:0000256" key="7">
    <source>
        <dbReference type="ARBA" id="ARBA00022771"/>
    </source>
</evidence>
<organism evidence="18 19">
    <name type="scientific">Scyliorhinus torazame</name>
    <name type="common">Cloudy catshark</name>
    <name type="synonym">Catulus torazame</name>
    <dbReference type="NCBI Taxonomy" id="75743"/>
    <lineage>
        <taxon>Eukaryota</taxon>
        <taxon>Metazoa</taxon>
        <taxon>Chordata</taxon>
        <taxon>Craniata</taxon>
        <taxon>Vertebrata</taxon>
        <taxon>Chondrichthyes</taxon>
        <taxon>Elasmobranchii</taxon>
        <taxon>Galeomorphii</taxon>
        <taxon>Galeoidea</taxon>
        <taxon>Carcharhiniformes</taxon>
        <taxon>Scyliorhinidae</taxon>
        <taxon>Scyliorhinus</taxon>
    </lineage>
</organism>
<feature type="compositionally biased region" description="Basic and acidic residues" evidence="16">
    <location>
        <begin position="625"/>
        <end position="640"/>
    </location>
</feature>
<keyword evidence="8" id="KW-0862">Zinc</keyword>
<evidence type="ECO:0000256" key="16">
    <source>
        <dbReference type="SAM" id="MobiDB-lite"/>
    </source>
</evidence>
<dbReference type="PANTHER" id="PTHR22979">
    <property type="entry name" value="ZINC FINGER PROTEIN-RELATED"/>
    <property type="match status" value="1"/>
</dbReference>
<evidence type="ECO:0000256" key="5">
    <source>
        <dbReference type="ARBA" id="ARBA00022723"/>
    </source>
</evidence>
<keyword evidence="7 15" id="KW-0863">Zinc-finger</keyword>
<dbReference type="InterPro" id="IPR052274">
    <property type="entry name" value="Krueppel_C2H2_Zn-finger"/>
</dbReference>
<dbReference type="GO" id="GO:0003677">
    <property type="term" value="F:DNA binding"/>
    <property type="evidence" value="ECO:0007669"/>
    <property type="project" value="UniProtKB-KW"/>
</dbReference>
<evidence type="ECO:0000256" key="10">
    <source>
        <dbReference type="ARBA" id="ARBA00023015"/>
    </source>
</evidence>
<feature type="compositionally biased region" description="Basic and acidic residues" evidence="16">
    <location>
        <begin position="428"/>
        <end position="439"/>
    </location>
</feature>
<evidence type="ECO:0000313" key="18">
    <source>
        <dbReference type="EMBL" id="GCB72826.1"/>
    </source>
</evidence>
<keyword evidence="19" id="KW-1185">Reference proteome</keyword>
<dbReference type="SUPFAM" id="SSF57667">
    <property type="entry name" value="beta-beta-alpha zinc fingers"/>
    <property type="match status" value="5"/>
</dbReference>
<feature type="domain" description="C2H2-type" evidence="17">
    <location>
        <begin position="545"/>
        <end position="568"/>
    </location>
</feature>
<dbReference type="GO" id="GO:0005634">
    <property type="term" value="C:nucleus"/>
    <property type="evidence" value="ECO:0007669"/>
    <property type="project" value="UniProtKB-SubCell"/>
</dbReference>
<feature type="compositionally biased region" description="Basic residues" evidence="16">
    <location>
        <begin position="64"/>
        <end position="80"/>
    </location>
</feature>
<dbReference type="EMBL" id="BFAA01000536">
    <property type="protein sequence ID" value="GCB72826.1"/>
    <property type="molecule type" value="Genomic_DNA"/>
</dbReference>
<evidence type="ECO:0000256" key="15">
    <source>
        <dbReference type="PROSITE-ProRule" id="PRU00042"/>
    </source>
</evidence>
<keyword evidence="12" id="KW-0804">Transcription</keyword>
<feature type="region of interest" description="Disordered" evidence="16">
    <location>
        <begin position="186"/>
        <end position="256"/>
    </location>
</feature>
<name>A0A401PI71_SCYTO</name>
<reference evidence="18 19" key="1">
    <citation type="journal article" date="2018" name="Nat. Ecol. Evol.">
        <title>Shark genomes provide insights into elasmobranch evolution and the origin of vertebrates.</title>
        <authorList>
            <person name="Hara Y"/>
            <person name="Yamaguchi K"/>
            <person name="Onimaru K"/>
            <person name="Kadota M"/>
            <person name="Koyanagi M"/>
            <person name="Keeley SD"/>
            <person name="Tatsumi K"/>
            <person name="Tanaka K"/>
            <person name="Motone F"/>
            <person name="Kageyama Y"/>
            <person name="Nozu R"/>
            <person name="Adachi N"/>
            <person name="Nishimura O"/>
            <person name="Nakagawa R"/>
            <person name="Tanegashima C"/>
            <person name="Kiyatake I"/>
            <person name="Matsumoto R"/>
            <person name="Murakumo K"/>
            <person name="Nishida K"/>
            <person name="Terakita A"/>
            <person name="Kuratani S"/>
            <person name="Sato K"/>
            <person name="Hyodo S Kuraku.S."/>
        </authorList>
    </citation>
    <scope>NUCLEOTIDE SEQUENCE [LARGE SCALE GENOMIC DNA]</scope>
</reference>
<evidence type="ECO:0000256" key="12">
    <source>
        <dbReference type="ARBA" id="ARBA00023163"/>
    </source>
</evidence>
<keyword evidence="6" id="KW-0677">Repeat</keyword>
<evidence type="ECO:0000256" key="8">
    <source>
        <dbReference type="ARBA" id="ARBA00022833"/>
    </source>
</evidence>
<feature type="compositionally biased region" description="Basic residues" evidence="16">
    <location>
        <begin position="591"/>
        <end position="608"/>
    </location>
</feature>
<dbReference type="FunFam" id="3.30.160.60:FF:000580">
    <property type="entry name" value="Zinc finger protein 512"/>
    <property type="match status" value="1"/>
</dbReference>
<evidence type="ECO:0000256" key="3">
    <source>
        <dbReference type="ARBA" id="ARBA00006991"/>
    </source>
</evidence>
<comment type="function">
    <text evidence="1">May be involved in transcriptional regulation.</text>
</comment>
<feature type="region of interest" description="Disordered" evidence="16">
    <location>
        <begin position="134"/>
        <end position="162"/>
    </location>
</feature>
<feature type="region of interest" description="Disordered" evidence="16">
    <location>
        <begin position="625"/>
        <end position="672"/>
    </location>
</feature>
<comment type="similarity">
    <text evidence="3">Belongs to the krueppel C2H2-type zinc-finger protein family.</text>
</comment>
<dbReference type="OMA" id="MANCKEE"/>
<dbReference type="InterPro" id="IPR036236">
    <property type="entry name" value="Znf_C2H2_sf"/>
</dbReference>
<dbReference type="Proteomes" id="UP000288216">
    <property type="component" value="Unassembled WGS sequence"/>
</dbReference>
<evidence type="ECO:0000256" key="11">
    <source>
        <dbReference type="ARBA" id="ARBA00023125"/>
    </source>
</evidence>
<proteinExistence type="inferred from homology"/>
<dbReference type="PANTHER" id="PTHR22979:SF2">
    <property type="entry name" value="ZINC FINGER PROTEIN 512"/>
    <property type="match status" value="1"/>
</dbReference>
<keyword evidence="4" id="KW-1017">Isopeptide bond</keyword>
<dbReference type="Pfam" id="PF21276">
    <property type="entry name" value="ZNF512_C2HC"/>
    <property type="match status" value="2"/>
</dbReference>
<dbReference type="InterPro" id="IPR048408">
    <property type="entry name" value="ZNF512_C2HC"/>
</dbReference>
<dbReference type="SMART" id="SM00355">
    <property type="entry name" value="ZnF_C2H2"/>
    <property type="match status" value="5"/>
</dbReference>
<comment type="caution">
    <text evidence="18">The sequence shown here is derived from an EMBL/GenBank/DDBJ whole genome shotgun (WGS) entry which is preliminary data.</text>
</comment>
<dbReference type="InterPro" id="IPR048403">
    <property type="entry name" value="ZNF512_znf-C2H2"/>
</dbReference>
<comment type="subcellular location">
    <subcellularLocation>
        <location evidence="2">Nucleus</location>
    </subcellularLocation>
</comment>
<evidence type="ECO:0000256" key="2">
    <source>
        <dbReference type="ARBA" id="ARBA00004123"/>
    </source>
</evidence>
<feature type="region of interest" description="Disordered" evidence="16">
    <location>
        <begin position="63"/>
        <end position="94"/>
    </location>
</feature>